<protein>
    <submittedName>
        <fullName evidence="1">Uncharacterized protein</fullName>
    </submittedName>
</protein>
<evidence type="ECO:0000313" key="1">
    <source>
        <dbReference type="EMBL" id="QNR65924.1"/>
    </source>
</evidence>
<dbReference type="Proteomes" id="UP000516384">
    <property type="component" value="Chromosome"/>
</dbReference>
<sequence>MMCRRKLTLSSAGNDRIQLPVTEGFPAADRIGTLQIRPGIMNRYQEKSIVDKKTLWVQTAVLLNTNIGGS</sequence>
<dbReference type="AlphaFoldDB" id="A0A7H0Y4B6"/>
<proteinExistence type="predicted"/>
<gene>
    <name evidence="1" type="ORF">IAQ67_18915</name>
</gene>
<reference evidence="1 2" key="1">
    <citation type="submission" date="2020-09" db="EMBL/GenBank/DDBJ databases">
        <title>Characterization of Paenibacillus peoriae strain ZF390 with broad-spectrum antimicrobial activity as a potential biocontrol agent.</title>
        <authorList>
            <person name="Li L."/>
            <person name="Zhao Y."/>
            <person name="Li B."/>
            <person name="Xie X."/>
        </authorList>
    </citation>
    <scope>NUCLEOTIDE SEQUENCE [LARGE SCALE GENOMIC DNA]</scope>
    <source>
        <strain evidence="1 2">ZF390</strain>
    </source>
</reference>
<accession>A0A7H0Y4B6</accession>
<name>A0A7H0Y4B6_9BACL</name>
<evidence type="ECO:0000313" key="2">
    <source>
        <dbReference type="Proteomes" id="UP000516384"/>
    </source>
</evidence>
<organism evidence="1 2">
    <name type="scientific">Paenibacillus peoriae</name>
    <dbReference type="NCBI Taxonomy" id="59893"/>
    <lineage>
        <taxon>Bacteria</taxon>
        <taxon>Bacillati</taxon>
        <taxon>Bacillota</taxon>
        <taxon>Bacilli</taxon>
        <taxon>Bacillales</taxon>
        <taxon>Paenibacillaceae</taxon>
        <taxon>Paenibacillus</taxon>
    </lineage>
</organism>
<dbReference type="EMBL" id="CP061172">
    <property type="protein sequence ID" value="QNR65924.1"/>
    <property type="molecule type" value="Genomic_DNA"/>
</dbReference>
<dbReference type="RefSeq" id="WP_146032527.1">
    <property type="nucleotide sequence ID" value="NZ_CP061172.1"/>
</dbReference>